<keyword evidence="2" id="KW-1185">Reference proteome</keyword>
<dbReference type="EMBL" id="CANI01000039">
    <property type="protein sequence ID" value="CCM78866.1"/>
    <property type="molecule type" value="Genomic_DNA"/>
</dbReference>
<evidence type="ECO:0000313" key="1">
    <source>
        <dbReference type="EMBL" id="CCM78866.1"/>
    </source>
</evidence>
<proteinExistence type="predicted"/>
<name>K0PQF4_9HYPH</name>
<sequence length="94" mass="10478">MNQAGFIFGKSFDMRVVMFVRAADICKLIADLKNAVAQFSFDTTVVVVLVEAIPGFVQQKLGFQLITDSRKPRAMPRGAHLNLLQTPSFQEYSP</sequence>
<evidence type="ECO:0000313" key="2">
    <source>
        <dbReference type="Proteomes" id="UP000009319"/>
    </source>
</evidence>
<protein>
    <submittedName>
        <fullName evidence="1">Uncharacterized protein</fullName>
    </submittedName>
</protein>
<accession>K0PQF4</accession>
<reference evidence="1 2" key="1">
    <citation type="journal article" date="2013" name="Genome Announc.">
        <title>Draft Genome Sequence of Rhizobium mesoamericanum STM3625, a Nitrogen-Fixing Symbiont of Mimosa pudica Isolated in French Guiana (South America).</title>
        <authorList>
            <person name="Moulin L."/>
            <person name="Mornico D."/>
            <person name="Melkonian R."/>
            <person name="Klonowska A."/>
        </authorList>
    </citation>
    <scope>NUCLEOTIDE SEQUENCE [LARGE SCALE GENOMIC DNA]</scope>
    <source>
        <strain evidence="1 2">STM3625</strain>
    </source>
</reference>
<dbReference type="Proteomes" id="UP000009319">
    <property type="component" value="Unassembled WGS sequence"/>
</dbReference>
<organism evidence="1 2">
    <name type="scientific">Rhizobium mesoamericanum STM3625</name>
    <dbReference type="NCBI Taxonomy" id="1211777"/>
    <lineage>
        <taxon>Bacteria</taxon>
        <taxon>Pseudomonadati</taxon>
        <taxon>Pseudomonadota</taxon>
        <taxon>Alphaproteobacteria</taxon>
        <taxon>Hyphomicrobiales</taxon>
        <taxon>Rhizobiaceae</taxon>
        <taxon>Rhizobium/Agrobacterium group</taxon>
        <taxon>Rhizobium</taxon>
    </lineage>
</organism>
<comment type="caution">
    <text evidence="1">The sequence shown here is derived from an EMBL/GenBank/DDBJ whole genome shotgun (WGS) entry which is preliminary data.</text>
</comment>
<gene>
    <name evidence="1" type="ORF">BN77_p11561</name>
</gene>
<dbReference type="AlphaFoldDB" id="K0PQF4"/>
<dbReference type="HOGENOM" id="CLU_2384146_0_0_5"/>